<dbReference type="Proteomes" id="UP001596353">
    <property type="component" value="Unassembled WGS sequence"/>
</dbReference>
<evidence type="ECO:0000313" key="6">
    <source>
        <dbReference type="EMBL" id="MFC6758820.1"/>
    </source>
</evidence>
<evidence type="ECO:0000313" key="7">
    <source>
        <dbReference type="Proteomes" id="UP001596353"/>
    </source>
</evidence>
<comment type="similarity">
    <text evidence="5">Belongs to the 4-toluene sulfonate uptake permease (TSUP) (TC 2.A.102) family.</text>
</comment>
<comment type="caution">
    <text evidence="6">The sequence shown here is derived from an EMBL/GenBank/DDBJ whole genome shotgun (WGS) entry which is preliminary data.</text>
</comment>
<evidence type="ECO:0000256" key="2">
    <source>
        <dbReference type="ARBA" id="ARBA00022692"/>
    </source>
</evidence>
<evidence type="ECO:0000256" key="3">
    <source>
        <dbReference type="ARBA" id="ARBA00022989"/>
    </source>
</evidence>
<name>A0ABW2AZG8_9RHOB</name>
<dbReference type="InterPro" id="IPR002781">
    <property type="entry name" value="TM_pro_TauE-like"/>
</dbReference>
<sequence>MSLYFFVILTLGAAAGGFMNGLAGFGTALFALGFWLQIMPPAQAVAIVVVMSVVAGLQGVWLVRRSITDHPRGWRVSCCLR</sequence>
<keyword evidence="3 5" id="KW-1133">Transmembrane helix</keyword>
<accession>A0ABW2AZG8</accession>
<evidence type="ECO:0000256" key="4">
    <source>
        <dbReference type="ARBA" id="ARBA00023136"/>
    </source>
</evidence>
<keyword evidence="5" id="KW-1003">Cell membrane</keyword>
<keyword evidence="4 5" id="KW-0472">Membrane</keyword>
<keyword evidence="2 5" id="KW-0812">Transmembrane</keyword>
<reference evidence="7" key="1">
    <citation type="journal article" date="2019" name="Int. J. Syst. Evol. Microbiol.">
        <title>The Global Catalogue of Microorganisms (GCM) 10K type strain sequencing project: providing services to taxonomists for standard genome sequencing and annotation.</title>
        <authorList>
            <consortium name="The Broad Institute Genomics Platform"/>
            <consortium name="The Broad Institute Genome Sequencing Center for Infectious Disease"/>
            <person name="Wu L."/>
            <person name="Ma J."/>
        </authorList>
    </citation>
    <scope>NUCLEOTIDE SEQUENCE [LARGE SCALE GENOMIC DNA]</scope>
    <source>
        <strain evidence="7">CCUG 66188</strain>
    </source>
</reference>
<organism evidence="6 7">
    <name type="scientific">Sulfitobacter porphyrae</name>
    <dbReference type="NCBI Taxonomy" id="1246864"/>
    <lineage>
        <taxon>Bacteria</taxon>
        <taxon>Pseudomonadati</taxon>
        <taxon>Pseudomonadota</taxon>
        <taxon>Alphaproteobacteria</taxon>
        <taxon>Rhodobacterales</taxon>
        <taxon>Roseobacteraceae</taxon>
        <taxon>Sulfitobacter</taxon>
    </lineage>
</organism>
<comment type="subcellular location">
    <subcellularLocation>
        <location evidence="5">Cell membrane</location>
        <topology evidence="5">Multi-pass membrane protein</topology>
    </subcellularLocation>
    <subcellularLocation>
        <location evidence="1">Membrane</location>
        <topology evidence="1">Multi-pass membrane protein</topology>
    </subcellularLocation>
</comment>
<protein>
    <recommendedName>
        <fullName evidence="5">Probable membrane transporter protein</fullName>
    </recommendedName>
</protein>
<proteinExistence type="inferred from homology"/>
<dbReference type="EMBL" id="JBHSWG010000001">
    <property type="protein sequence ID" value="MFC6758820.1"/>
    <property type="molecule type" value="Genomic_DNA"/>
</dbReference>
<gene>
    <name evidence="6" type="ORF">ACFQFQ_03760</name>
</gene>
<dbReference type="Pfam" id="PF01925">
    <property type="entry name" value="TauE"/>
    <property type="match status" value="1"/>
</dbReference>
<feature type="transmembrane region" description="Helical" evidence="5">
    <location>
        <begin position="41"/>
        <end position="63"/>
    </location>
</feature>
<evidence type="ECO:0000256" key="1">
    <source>
        <dbReference type="ARBA" id="ARBA00004141"/>
    </source>
</evidence>
<keyword evidence="7" id="KW-1185">Reference proteome</keyword>
<evidence type="ECO:0000256" key="5">
    <source>
        <dbReference type="RuleBase" id="RU363041"/>
    </source>
</evidence>